<dbReference type="Gene3D" id="3.90.15.10">
    <property type="entry name" value="Topoisomerase I, Chain A, domain 3"/>
    <property type="match status" value="1"/>
</dbReference>
<dbReference type="EC" id="5.6.2.1" evidence="3"/>
<comment type="similarity">
    <text evidence="2">Belongs to the type IB topoisomerase family.</text>
</comment>
<evidence type="ECO:0000256" key="4">
    <source>
        <dbReference type="ARBA" id="ARBA00023029"/>
    </source>
</evidence>
<comment type="catalytic activity">
    <reaction evidence="1">
        <text>ATP-independent breakage of single-stranded DNA, followed by passage and rejoining.</text>
        <dbReference type="EC" id="5.6.2.1"/>
    </reaction>
</comment>
<evidence type="ECO:0000259" key="8">
    <source>
        <dbReference type="Pfam" id="PF21338"/>
    </source>
</evidence>
<dbReference type="InterPro" id="IPR049331">
    <property type="entry name" value="Top1B_N_bact"/>
</dbReference>
<keyword evidence="6" id="KW-0413">Isomerase</keyword>
<comment type="caution">
    <text evidence="9">The sequence shown here is derived from an EMBL/GenBank/DDBJ whole genome shotgun (WGS) entry which is preliminary data.</text>
</comment>
<dbReference type="Pfam" id="PF01028">
    <property type="entry name" value="Topoisom_I"/>
    <property type="match status" value="1"/>
</dbReference>
<dbReference type="EMBL" id="JBHULR010000020">
    <property type="protein sequence ID" value="MFD2549725.1"/>
    <property type="molecule type" value="Genomic_DNA"/>
</dbReference>
<gene>
    <name evidence="9" type="ORF">ACFSR5_18925</name>
</gene>
<evidence type="ECO:0000256" key="5">
    <source>
        <dbReference type="ARBA" id="ARBA00023125"/>
    </source>
</evidence>
<dbReference type="Proteomes" id="UP001597545">
    <property type="component" value="Unassembled WGS sequence"/>
</dbReference>
<keyword evidence="10" id="KW-1185">Reference proteome</keyword>
<dbReference type="InterPro" id="IPR001631">
    <property type="entry name" value="TopoI"/>
</dbReference>
<dbReference type="InterPro" id="IPR035447">
    <property type="entry name" value="DNA_topo_I_N_sf"/>
</dbReference>
<dbReference type="Gene3D" id="3.30.66.10">
    <property type="entry name" value="DNA topoisomerase I domain"/>
    <property type="match status" value="1"/>
</dbReference>
<dbReference type="SUPFAM" id="SSF55869">
    <property type="entry name" value="DNA topoisomerase I domain"/>
    <property type="match status" value="1"/>
</dbReference>
<sequence length="354" mass="40810">MPLETTRYDIDPEQAERSALREAGLRYVSCNDKGYSRITQGKDVVYIDQNGRSITNERILARIRSLVLPPAWTNVWICASPNGHLQATGLDTKGRKQYKYHPKWASLRSEKKFATLLDFGKQLPQLQKKIERDLRKKRWDRDKVCALALAIMDKTSFRSGNRSYEKENGSFGLTTLRNKHAKPVSAHKIFFKFVGKKGVLQQTYLAEKKLVNMLLKVREIPGQRLFQYYDGYGEVRQLESGDLNMYLKDAMCLDVTCKSFRTWNGCVLALAHLTMLPLAVNQVQRKKNTLAVIDRVAEALGNTRAVTRSHYIHPALLTAYEEGRLDRWIRDCNRKETPPTTERLKKRLFSLLSQ</sequence>
<evidence type="ECO:0000256" key="3">
    <source>
        <dbReference type="ARBA" id="ARBA00012891"/>
    </source>
</evidence>
<dbReference type="SUPFAM" id="SSF56349">
    <property type="entry name" value="DNA breaking-rejoining enzymes"/>
    <property type="match status" value="1"/>
</dbReference>
<feature type="domain" description="DNA topoisomerase I catalytic core eukaryotic-type" evidence="7">
    <location>
        <begin position="108"/>
        <end position="310"/>
    </location>
</feature>
<evidence type="ECO:0000256" key="2">
    <source>
        <dbReference type="ARBA" id="ARBA00006645"/>
    </source>
</evidence>
<proteinExistence type="inferred from homology"/>
<feature type="domain" description="DNA topoisomerase IB N-terminal" evidence="8">
    <location>
        <begin position="46"/>
        <end position="91"/>
    </location>
</feature>
<dbReference type="InterPro" id="IPR013500">
    <property type="entry name" value="TopoI_cat_euk"/>
</dbReference>
<name>A0ABW5KPD8_9SPHI</name>
<dbReference type="RefSeq" id="WP_380906044.1">
    <property type="nucleotide sequence ID" value="NZ_JBHUEG010000019.1"/>
</dbReference>
<evidence type="ECO:0000259" key="7">
    <source>
        <dbReference type="Pfam" id="PF01028"/>
    </source>
</evidence>
<keyword evidence="4" id="KW-0799">Topoisomerase</keyword>
<dbReference type="PROSITE" id="PS52038">
    <property type="entry name" value="TOPO_IB_2"/>
    <property type="match status" value="1"/>
</dbReference>
<evidence type="ECO:0000256" key="1">
    <source>
        <dbReference type="ARBA" id="ARBA00000213"/>
    </source>
</evidence>
<dbReference type="Pfam" id="PF21338">
    <property type="entry name" value="Top1B_N_bact"/>
    <property type="match status" value="1"/>
</dbReference>
<dbReference type="InterPro" id="IPR014711">
    <property type="entry name" value="TopoI_cat_a-hlx-sub_euk"/>
</dbReference>
<dbReference type="PRINTS" id="PR00416">
    <property type="entry name" value="EUTPISMRASEI"/>
</dbReference>
<evidence type="ECO:0000313" key="10">
    <source>
        <dbReference type="Proteomes" id="UP001597545"/>
    </source>
</evidence>
<accession>A0ABW5KPD8</accession>
<dbReference type="InterPro" id="IPR011010">
    <property type="entry name" value="DNA_brk_join_enz"/>
</dbReference>
<reference evidence="10" key="1">
    <citation type="journal article" date="2019" name="Int. J. Syst. Evol. Microbiol.">
        <title>The Global Catalogue of Microorganisms (GCM) 10K type strain sequencing project: providing services to taxonomists for standard genome sequencing and annotation.</title>
        <authorList>
            <consortium name="The Broad Institute Genomics Platform"/>
            <consortium name="The Broad Institute Genome Sequencing Center for Infectious Disease"/>
            <person name="Wu L."/>
            <person name="Ma J."/>
        </authorList>
    </citation>
    <scope>NUCLEOTIDE SEQUENCE [LARGE SCALE GENOMIC DNA]</scope>
    <source>
        <strain evidence="10">KCTC 42662</strain>
    </source>
</reference>
<evidence type="ECO:0000313" key="9">
    <source>
        <dbReference type="EMBL" id="MFD2549725.1"/>
    </source>
</evidence>
<dbReference type="Gene3D" id="1.10.132.120">
    <property type="match status" value="1"/>
</dbReference>
<organism evidence="9 10">
    <name type="scientific">Sphingobacterium suaedae</name>
    <dbReference type="NCBI Taxonomy" id="1686402"/>
    <lineage>
        <taxon>Bacteria</taxon>
        <taxon>Pseudomonadati</taxon>
        <taxon>Bacteroidota</taxon>
        <taxon>Sphingobacteriia</taxon>
        <taxon>Sphingobacteriales</taxon>
        <taxon>Sphingobacteriaceae</taxon>
        <taxon>Sphingobacterium</taxon>
    </lineage>
</organism>
<keyword evidence="5" id="KW-0238">DNA-binding</keyword>
<protein>
    <recommendedName>
        <fullName evidence="3">DNA topoisomerase</fullName>
        <ecNumber evidence="3">5.6.2.1</ecNumber>
    </recommendedName>
</protein>
<evidence type="ECO:0000256" key="6">
    <source>
        <dbReference type="ARBA" id="ARBA00023235"/>
    </source>
</evidence>